<feature type="transmembrane region" description="Helical" evidence="6">
    <location>
        <begin position="175"/>
        <end position="192"/>
    </location>
</feature>
<feature type="domain" description="Major facilitator superfamily (MFS) profile" evidence="7">
    <location>
        <begin position="61"/>
        <end position="587"/>
    </location>
</feature>
<feature type="transmembrane region" description="Helical" evidence="6">
    <location>
        <begin position="213"/>
        <end position="242"/>
    </location>
</feature>
<dbReference type="GO" id="GO:0016020">
    <property type="term" value="C:membrane"/>
    <property type="evidence" value="ECO:0007669"/>
    <property type="project" value="UniProtKB-SubCell"/>
</dbReference>
<feature type="transmembrane region" description="Helical" evidence="6">
    <location>
        <begin position="427"/>
        <end position="451"/>
    </location>
</feature>
<evidence type="ECO:0000256" key="1">
    <source>
        <dbReference type="ARBA" id="ARBA00004141"/>
    </source>
</evidence>
<feature type="transmembrane region" description="Helical" evidence="6">
    <location>
        <begin position="559"/>
        <end position="583"/>
    </location>
</feature>
<evidence type="ECO:0000256" key="2">
    <source>
        <dbReference type="ARBA" id="ARBA00022692"/>
    </source>
</evidence>
<dbReference type="InterPro" id="IPR036259">
    <property type="entry name" value="MFS_trans_sf"/>
</dbReference>
<keyword evidence="3 6" id="KW-1133">Transmembrane helix</keyword>
<dbReference type="EMBL" id="JAAAXW010000036">
    <property type="protein sequence ID" value="KAF9547886.1"/>
    <property type="molecule type" value="Genomic_DNA"/>
</dbReference>
<gene>
    <name evidence="8" type="primary">PT3</name>
    <name evidence="8" type="ORF">EC957_007613</name>
</gene>
<dbReference type="AlphaFoldDB" id="A0A9P6FC10"/>
<feature type="transmembrane region" description="Helical" evidence="6">
    <location>
        <begin position="136"/>
        <end position="155"/>
    </location>
</feature>
<dbReference type="PROSITE" id="PS50850">
    <property type="entry name" value="MFS"/>
    <property type="match status" value="1"/>
</dbReference>
<feature type="transmembrane region" description="Helical" evidence="6">
    <location>
        <begin position="103"/>
        <end position="124"/>
    </location>
</feature>
<evidence type="ECO:0000259" key="7">
    <source>
        <dbReference type="PROSITE" id="PS50850"/>
    </source>
</evidence>
<dbReference type="InterPro" id="IPR005828">
    <property type="entry name" value="MFS_sugar_transport-like"/>
</dbReference>
<sequence length="625" mass="68503">MTPPINTFARFDVSRDIHYPATPKIHDQQYQRQHKHLHEQQYHLAHQCQHEQQPRQTTIRKLVDKSTRLVKNAYDLILLNLVLPLLSLIYFKHSTSPLHHTSTIIHPAAANTVSFSTLIGQLFFGCLGGAYGRHKFYSLDLMIIIFGTLFCAFSSGDGGSDGTKGGGGTAMIQYLTFWRFVLAFGIGSDYPISATVPSEEAAVTSRRRRGGQLVTILTSIQGLGNLMASIVTLMVLILFRAMIVDDGASENMDMVWRICIAVGCLPALSTALVRFTMPAIAPRSESGSGSRLAVDPQGRLDDGIDILLMDGVPDKVDEENMSSAPDPSFPPPAAHSTSTSLSKAPERRRIHATRQFHEYCSQRKNLKVLAGTSLSWFLLDIAFRSIALNQLYLLDALGMTYSSDNAQDTSDNTPTTTTNKTTLYHHLWMTTLGNLTVSLLGIVPGYWFAIFSIEKIHRKRTQFLGFALLLLFFTLLSTAFHQLKVIVPLFITTFTLSQFFSNLTSSTPFVVPGEVFPTRVRATAHGISAGSGKVGAVLATVMFNRLVEMDSPLGDSSKGITAVGVVFGLVVMTVGFLVVAFVFPRGVRRLLSSKLVWSRGSSSKGSSDGGGTGNKVPHLQDPQWN</sequence>
<feature type="transmembrane region" description="Helical" evidence="6">
    <location>
        <begin position="463"/>
        <end position="483"/>
    </location>
</feature>
<name>A0A9P6FC10_9FUNG</name>
<dbReference type="GO" id="GO:0022857">
    <property type="term" value="F:transmembrane transporter activity"/>
    <property type="evidence" value="ECO:0007669"/>
    <property type="project" value="InterPro"/>
</dbReference>
<feature type="transmembrane region" description="Helical" evidence="6">
    <location>
        <begin position="368"/>
        <end position="387"/>
    </location>
</feature>
<dbReference type="SUPFAM" id="SSF103473">
    <property type="entry name" value="MFS general substrate transporter"/>
    <property type="match status" value="1"/>
</dbReference>
<dbReference type="Gene3D" id="1.20.1250.20">
    <property type="entry name" value="MFS general substrate transporter like domains"/>
    <property type="match status" value="2"/>
</dbReference>
<accession>A0A9P6FC10</accession>
<feature type="region of interest" description="Disordered" evidence="5">
    <location>
        <begin position="598"/>
        <end position="625"/>
    </location>
</feature>
<keyword evidence="2 6" id="KW-0812">Transmembrane</keyword>
<keyword evidence="4 6" id="KW-0472">Membrane</keyword>
<organism evidence="8 9">
    <name type="scientific">Mortierella hygrophila</name>
    <dbReference type="NCBI Taxonomy" id="979708"/>
    <lineage>
        <taxon>Eukaryota</taxon>
        <taxon>Fungi</taxon>
        <taxon>Fungi incertae sedis</taxon>
        <taxon>Mucoromycota</taxon>
        <taxon>Mortierellomycotina</taxon>
        <taxon>Mortierellomycetes</taxon>
        <taxon>Mortierellales</taxon>
        <taxon>Mortierellaceae</taxon>
        <taxon>Mortierella</taxon>
    </lineage>
</organism>
<dbReference type="Proteomes" id="UP000723463">
    <property type="component" value="Unassembled WGS sequence"/>
</dbReference>
<evidence type="ECO:0000256" key="6">
    <source>
        <dbReference type="SAM" id="Phobius"/>
    </source>
</evidence>
<dbReference type="InterPro" id="IPR020846">
    <property type="entry name" value="MFS_dom"/>
</dbReference>
<feature type="transmembrane region" description="Helical" evidence="6">
    <location>
        <begin position="254"/>
        <end position="273"/>
    </location>
</feature>
<evidence type="ECO:0000256" key="5">
    <source>
        <dbReference type="SAM" id="MobiDB-lite"/>
    </source>
</evidence>
<keyword evidence="9" id="KW-1185">Reference proteome</keyword>
<dbReference type="Pfam" id="PF00083">
    <property type="entry name" value="Sugar_tr"/>
    <property type="match status" value="2"/>
</dbReference>
<proteinExistence type="predicted"/>
<reference evidence="8" key="1">
    <citation type="journal article" date="2020" name="Fungal Divers.">
        <title>Resolving the Mortierellaceae phylogeny through synthesis of multi-gene phylogenetics and phylogenomics.</title>
        <authorList>
            <person name="Vandepol N."/>
            <person name="Liber J."/>
            <person name="Desiro A."/>
            <person name="Na H."/>
            <person name="Kennedy M."/>
            <person name="Barry K."/>
            <person name="Grigoriev I.V."/>
            <person name="Miller A.N."/>
            <person name="O'Donnell K."/>
            <person name="Stajich J.E."/>
            <person name="Bonito G."/>
        </authorList>
    </citation>
    <scope>NUCLEOTIDE SEQUENCE</scope>
    <source>
        <strain evidence="8">NRRL 2591</strain>
    </source>
</reference>
<dbReference type="PANTHER" id="PTHR24064">
    <property type="entry name" value="SOLUTE CARRIER FAMILY 22 MEMBER"/>
    <property type="match status" value="1"/>
</dbReference>
<feature type="region of interest" description="Disordered" evidence="5">
    <location>
        <begin position="317"/>
        <end position="347"/>
    </location>
</feature>
<evidence type="ECO:0000313" key="9">
    <source>
        <dbReference type="Proteomes" id="UP000723463"/>
    </source>
</evidence>
<evidence type="ECO:0000256" key="4">
    <source>
        <dbReference type="ARBA" id="ARBA00023136"/>
    </source>
</evidence>
<feature type="transmembrane region" description="Helical" evidence="6">
    <location>
        <begin position="73"/>
        <end position="91"/>
    </location>
</feature>
<evidence type="ECO:0000256" key="3">
    <source>
        <dbReference type="ARBA" id="ARBA00022989"/>
    </source>
</evidence>
<comment type="caution">
    <text evidence="8">The sequence shown here is derived from an EMBL/GenBank/DDBJ whole genome shotgun (WGS) entry which is preliminary data.</text>
</comment>
<comment type="subcellular location">
    <subcellularLocation>
        <location evidence="1">Membrane</location>
        <topology evidence="1">Multi-pass membrane protein</topology>
    </subcellularLocation>
</comment>
<evidence type="ECO:0000313" key="8">
    <source>
        <dbReference type="EMBL" id="KAF9547886.1"/>
    </source>
</evidence>
<protein>
    <submittedName>
        <fullName evidence="8">Phosphate transporter</fullName>
    </submittedName>
</protein>